<protein>
    <submittedName>
        <fullName evidence="1">Uncharacterized protein</fullName>
    </submittedName>
</protein>
<dbReference type="EMBL" id="CP012603">
    <property type="protein sequence ID" value="ALE40478.1"/>
    <property type="molecule type" value="Genomic_DNA"/>
</dbReference>
<dbReference type="PATRIC" id="fig|1279460.3.peg.3368"/>
<accession>A0A0M5LDT7</accession>
<reference evidence="1 2" key="1">
    <citation type="journal article" date="2015" name="Genome Announc.">
        <title>Whole-Genome Sequence of Leptospira interrogans Serovar Hardjo Subtype Hardjoprajitno Strain Norma, Isolated from Cattle in a Leptospirosis Outbreak in Brazil.</title>
        <authorList>
            <person name="Cosate M.R."/>
            <person name="Soares S.C."/>
            <person name="Mendes T.A."/>
            <person name="Raittz R.T."/>
            <person name="Moreira E.C."/>
            <person name="Leite R."/>
            <person name="Fernandes G.R."/>
            <person name="Haddad J.P."/>
            <person name="Ortega J.M."/>
        </authorList>
    </citation>
    <scope>NUCLEOTIDE SEQUENCE [LARGE SCALE GENOMIC DNA]</scope>
    <source>
        <strain evidence="1 2">Norma</strain>
    </source>
</reference>
<dbReference type="AlphaFoldDB" id="A0A0M5LDT7"/>
<gene>
    <name evidence="1" type="ORF">G436_3320</name>
</gene>
<proteinExistence type="predicted"/>
<name>A0A0M5LDT7_LEPIR</name>
<evidence type="ECO:0000313" key="1">
    <source>
        <dbReference type="EMBL" id="ALE40478.1"/>
    </source>
</evidence>
<evidence type="ECO:0000313" key="2">
    <source>
        <dbReference type="Proteomes" id="UP000056502"/>
    </source>
</evidence>
<sequence>MNDRICRNKLNFSLKIPSSYDRFVKNFFINAAVPTILKRTL</sequence>
<organism evidence="1">
    <name type="scientific">Leptospira interrogans serovar Hardjo str. Norma</name>
    <dbReference type="NCBI Taxonomy" id="1279460"/>
    <lineage>
        <taxon>Bacteria</taxon>
        <taxon>Pseudomonadati</taxon>
        <taxon>Spirochaetota</taxon>
        <taxon>Spirochaetia</taxon>
        <taxon>Leptospirales</taxon>
        <taxon>Leptospiraceae</taxon>
        <taxon>Leptospira</taxon>
    </lineage>
</organism>
<dbReference type="Proteomes" id="UP000056502">
    <property type="component" value="Chromosome I"/>
</dbReference>